<geneLocation type="plasmid" evidence="2">
    <name>pSTJ001</name>
</geneLocation>
<dbReference type="KEGG" id="hhb:Hhub_4266"/>
<dbReference type="AlphaFoldDB" id="A0A0U5H633"/>
<evidence type="ECO:0000313" key="1">
    <source>
        <dbReference type="EMBL" id="CQH64065.1"/>
    </source>
</evidence>
<dbReference type="PROSITE" id="PS51257">
    <property type="entry name" value="PROKAR_LIPOPROTEIN"/>
    <property type="match status" value="1"/>
</dbReference>
<name>A0A0U5H633_9EURY</name>
<sequence>MPSTRRRFLVQTSSLGGLALLAGCAGWNADTPMVPTLEIAIENATEDAHVFHVAVETGDGLGQWASREIPPETREVVEREPDAKYDSVVIHGIVDDQTTRGEILDIDGTDRTEICPRMVFRYNTESGPAILQSSDIRC</sequence>
<dbReference type="PROSITE" id="PS51318">
    <property type="entry name" value="TAT"/>
    <property type="match status" value="1"/>
</dbReference>
<dbReference type="Proteomes" id="UP000066737">
    <property type="component" value="Plasmid pSTJ001"/>
</dbReference>
<proteinExistence type="predicted"/>
<gene>
    <name evidence="1" type="ORF">HHUB_4266</name>
</gene>
<organism evidence="1 2">
    <name type="scientific">Halobacterium hubeiense</name>
    <dbReference type="NCBI Taxonomy" id="1407499"/>
    <lineage>
        <taxon>Archaea</taxon>
        <taxon>Methanobacteriati</taxon>
        <taxon>Methanobacteriota</taxon>
        <taxon>Stenosarchaea group</taxon>
        <taxon>Halobacteria</taxon>
        <taxon>Halobacteriales</taxon>
        <taxon>Halobacteriaceae</taxon>
        <taxon>Halobacterium</taxon>
    </lineage>
</organism>
<reference evidence="2" key="1">
    <citation type="journal article" date="2016" name="Environ. Microbiol.">
        <title>The complete genome of a viable archaeum isolated from 123-million-year-old rock salt.</title>
        <authorList>
            <person name="Jaakkola S.T."/>
            <person name="Pfeiffer F."/>
            <person name="Ravantti J.J."/>
            <person name="Guo Q."/>
            <person name="Liu Y."/>
            <person name="Chen X."/>
            <person name="Ma H."/>
            <person name="Yang C."/>
            <person name="Oksanen H.M."/>
            <person name="Bamford D.H."/>
        </authorList>
    </citation>
    <scope>NUCLEOTIDE SEQUENCE</scope>
    <source>
        <strain evidence="2">JI20-1</strain>
        <plasmid evidence="2">Plasmid pSTJ001</plasmid>
    </source>
</reference>
<accession>A0A0U5H633</accession>
<evidence type="ECO:0000313" key="2">
    <source>
        <dbReference type="Proteomes" id="UP000066737"/>
    </source>
</evidence>
<dbReference type="EMBL" id="LN831303">
    <property type="protein sequence ID" value="CQH64065.1"/>
    <property type="molecule type" value="Genomic_DNA"/>
</dbReference>
<dbReference type="InterPro" id="IPR006311">
    <property type="entry name" value="TAT_signal"/>
</dbReference>
<keyword evidence="2" id="KW-1185">Reference proteome</keyword>
<protein>
    <submittedName>
        <fullName evidence="1">Uncharacterized protein</fullName>
    </submittedName>
</protein>